<evidence type="ECO:0000256" key="1">
    <source>
        <dbReference type="SAM" id="Phobius"/>
    </source>
</evidence>
<gene>
    <name evidence="2" type="ORF">S01H4_11847</name>
</gene>
<keyword evidence="1" id="KW-0472">Membrane</keyword>
<comment type="caution">
    <text evidence="2">The sequence shown here is derived from an EMBL/GenBank/DDBJ whole genome shotgun (WGS) entry which is preliminary data.</text>
</comment>
<sequence>MINLVRLFSLRHFYREKWKSGLTIVGIALGVAVFISIRISINSALGAFKNTVDHVAGRTHLEITSPGHGFDENLFLVAKGTNGVRAVTPVVQSVVQCAPPVNEPLLLLGIDIFSDRQFRTYRFQA</sequence>
<reference evidence="2" key="1">
    <citation type="journal article" date="2014" name="Front. Microbiol.">
        <title>High frequency of phylogenetically diverse reductive dehalogenase-homologous genes in deep subseafloor sedimentary metagenomes.</title>
        <authorList>
            <person name="Kawai M."/>
            <person name="Futagami T."/>
            <person name="Toyoda A."/>
            <person name="Takaki Y."/>
            <person name="Nishi S."/>
            <person name="Hori S."/>
            <person name="Arai W."/>
            <person name="Tsubouchi T."/>
            <person name="Morono Y."/>
            <person name="Uchiyama I."/>
            <person name="Ito T."/>
            <person name="Fujiyama A."/>
            <person name="Inagaki F."/>
            <person name="Takami H."/>
        </authorList>
    </citation>
    <scope>NUCLEOTIDE SEQUENCE</scope>
    <source>
        <strain evidence="2">Expedition CK06-06</strain>
    </source>
</reference>
<evidence type="ECO:0000313" key="2">
    <source>
        <dbReference type="EMBL" id="GAG58284.1"/>
    </source>
</evidence>
<keyword evidence="1" id="KW-1133">Transmembrane helix</keyword>
<dbReference type="AlphaFoldDB" id="X0YPU6"/>
<keyword evidence="1" id="KW-0812">Transmembrane</keyword>
<name>X0YPU6_9ZZZZ</name>
<feature type="transmembrane region" description="Helical" evidence="1">
    <location>
        <begin position="21"/>
        <end position="41"/>
    </location>
</feature>
<proteinExistence type="predicted"/>
<protein>
    <recommendedName>
        <fullName evidence="3">MacB-like periplasmic core domain-containing protein</fullName>
    </recommendedName>
</protein>
<feature type="non-terminal residue" evidence="2">
    <location>
        <position position="125"/>
    </location>
</feature>
<organism evidence="2">
    <name type="scientific">marine sediment metagenome</name>
    <dbReference type="NCBI Taxonomy" id="412755"/>
    <lineage>
        <taxon>unclassified sequences</taxon>
        <taxon>metagenomes</taxon>
        <taxon>ecological metagenomes</taxon>
    </lineage>
</organism>
<dbReference type="EMBL" id="BART01004889">
    <property type="protein sequence ID" value="GAG58284.1"/>
    <property type="molecule type" value="Genomic_DNA"/>
</dbReference>
<evidence type="ECO:0008006" key="3">
    <source>
        <dbReference type="Google" id="ProtNLM"/>
    </source>
</evidence>
<accession>X0YPU6</accession>